<dbReference type="Proteomes" id="UP000256805">
    <property type="component" value="Unassembled WGS sequence"/>
</dbReference>
<keyword evidence="5" id="KW-0597">Phosphoprotein</keyword>
<evidence type="ECO:0000256" key="8">
    <source>
        <dbReference type="ARBA" id="ARBA00022741"/>
    </source>
</evidence>
<evidence type="ECO:0000256" key="1">
    <source>
        <dbReference type="ARBA" id="ARBA00000085"/>
    </source>
</evidence>
<keyword evidence="7" id="KW-0812">Transmembrane</keyword>
<dbReference type="EC" id="2.7.13.3" evidence="3"/>
<dbReference type="SUPFAM" id="SSF47384">
    <property type="entry name" value="Homodimeric domain of signal transducing histidine kinase"/>
    <property type="match status" value="1"/>
</dbReference>
<keyword evidence="11" id="KW-1133">Transmembrane helix</keyword>
<feature type="domain" description="HAMP" evidence="14">
    <location>
        <begin position="37"/>
        <end position="67"/>
    </location>
</feature>
<dbReference type="PANTHER" id="PTHR44936:SF5">
    <property type="entry name" value="SENSOR HISTIDINE KINASE ENVZ"/>
    <property type="match status" value="1"/>
</dbReference>
<evidence type="ECO:0000256" key="13">
    <source>
        <dbReference type="ARBA" id="ARBA00023136"/>
    </source>
</evidence>
<dbReference type="GO" id="GO:0000155">
    <property type="term" value="F:phosphorelay sensor kinase activity"/>
    <property type="evidence" value="ECO:0007669"/>
    <property type="project" value="InterPro"/>
</dbReference>
<evidence type="ECO:0000256" key="3">
    <source>
        <dbReference type="ARBA" id="ARBA00012438"/>
    </source>
</evidence>
<keyword evidence="12" id="KW-0902">Two-component regulatory system</keyword>
<dbReference type="GO" id="GO:0005886">
    <property type="term" value="C:plasma membrane"/>
    <property type="evidence" value="ECO:0007669"/>
    <property type="project" value="UniProtKB-SubCell"/>
</dbReference>
<evidence type="ECO:0000256" key="10">
    <source>
        <dbReference type="ARBA" id="ARBA00022840"/>
    </source>
</evidence>
<dbReference type="PROSITE" id="PS50885">
    <property type="entry name" value="HAMP"/>
    <property type="match status" value="1"/>
</dbReference>
<keyword evidence="9" id="KW-0418">Kinase</keyword>
<evidence type="ECO:0000259" key="14">
    <source>
        <dbReference type="PROSITE" id="PS50885"/>
    </source>
</evidence>
<protein>
    <recommendedName>
        <fullName evidence="3">histidine kinase</fullName>
        <ecNumber evidence="3">2.7.13.3</ecNumber>
    </recommendedName>
</protein>
<dbReference type="EMBL" id="OVTA01000072">
    <property type="protein sequence ID" value="SPS02421.1"/>
    <property type="molecule type" value="Genomic_DNA"/>
</dbReference>
<evidence type="ECO:0000256" key="12">
    <source>
        <dbReference type="ARBA" id="ARBA00023012"/>
    </source>
</evidence>
<organism evidence="15 16">
    <name type="scientific">Cupriavidus taiwanensis</name>
    <dbReference type="NCBI Taxonomy" id="164546"/>
    <lineage>
        <taxon>Bacteria</taxon>
        <taxon>Pseudomonadati</taxon>
        <taxon>Pseudomonadota</taxon>
        <taxon>Betaproteobacteria</taxon>
        <taxon>Burkholderiales</taxon>
        <taxon>Burkholderiaceae</taxon>
        <taxon>Cupriavidus</taxon>
    </lineage>
</organism>
<dbReference type="PANTHER" id="PTHR44936">
    <property type="entry name" value="SENSOR PROTEIN CREC"/>
    <property type="match status" value="1"/>
</dbReference>
<keyword evidence="4" id="KW-0997">Cell inner membrane</keyword>
<dbReference type="SUPFAM" id="SSF55874">
    <property type="entry name" value="ATPase domain of HSP90 chaperone/DNA topoisomerase II/histidine kinase"/>
    <property type="match status" value="1"/>
</dbReference>
<evidence type="ECO:0000256" key="2">
    <source>
        <dbReference type="ARBA" id="ARBA00004429"/>
    </source>
</evidence>
<reference evidence="15 16" key="1">
    <citation type="submission" date="2018-01" db="EMBL/GenBank/DDBJ databases">
        <authorList>
            <person name="Gaut B.S."/>
            <person name="Morton B.R."/>
            <person name="Clegg M.T."/>
            <person name="Duvall M.R."/>
        </authorList>
    </citation>
    <scope>NUCLEOTIDE SEQUENCE [LARGE SCALE GENOMIC DNA]</scope>
    <source>
        <strain evidence="15">Cupriavidus taiwanensis cmp 52</strain>
    </source>
</reference>
<evidence type="ECO:0000256" key="4">
    <source>
        <dbReference type="ARBA" id="ARBA00022519"/>
    </source>
</evidence>
<evidence type="ECO:0000256" key="7">
    <source>
        <dbReference type="ARBA" id="ARBA00022692"/>
    </source>
</evidence>
<evidence type="ECO:0000256" key="11">
    <source>
        <dbReference type="ARBA" id="ARBA00022989"/>
    </source>
</evidence>
<comment type="subcellular location">
    <subcellularLocation>
        <location evidence="2">Cell inner membrane</location>
        <topology evidence="2">Multi-pass membrane protein</topology>
    </subcellularLocation>
</comment>
<dbReference type="InterPro" id="IPR003660">
    <property type="entry name" value="HAMP_dom"/>
</dbReference>
<accession>A0A375JCY0</accession>
<proteinExistence type="predicted"/>
<sequence length="133" mass="14384">MSPGKPRVPKPRFVGDEWPCTFVVSFDSRFMPVIAKSPPLDENGPTELARAARAFNALSDRIAHFVAERVQILAAISHDLQTPITRMKESRNRETGGTGLGLASAHQLAVAVGGSLKLRNRESGGLVAEIRIP</sequence>
<dbReference type="InterPro" id="IPR050980">
    <property type="entry name" value="2C_sensor_his_kinase"/>
</dbReference>
<gene>
    <name evidence="15" type="ORF">CBM2634_U10032</name>
</gene>
<keyword evidence="10" id="KW-0067">ATP-binding</keyword>
<keyword evidence="4" id="KW-1003">Cell membrane</keyword>
<comment type="catalytic activity">
    <reaction evidence="1">
        <text>ATP + protein L-histidine = ADP + protein N-phospho-L-histidine.</text>
        <dbReference type="EC" id="2.7.13.3"/>
    </reaction>
</comment>
<name>A0A375JCY0_9BURK</name>
<dbReference type="Gene3D" id="3.30.565.10">
    <property type="entry name" value="Histidine kinase-like ATPase, C-terminal domain"/>
    <property type="match status" value="1"/>
</dbReference>
<keyword evidence="13" id="KW-0472">Membrane</keyword>
<evidence type="ECO:0000256" key="6">
    <source>
        <dbReference type="ARBA" id="ARBA00022679"/>
    </source>
</evidence>
<dbReference type="InterPro" id="IPR036890">
    <property type="entry name" value="HATPase_C_sf"/>
</dbReference>
<dbReference type="GO" id="GO:0005524">
    <property type="term" value="F:ATP binding"/>
    <property type="evidence" value="ECO:0007669"/>
    <property type="project" value="UniProtKB-KW"/>
</dbReference>
<keyword evidence="8" id="KW-0547">Nucleotide-binding</keyword>
<dbReference type="InterPro" id="IPR036097">
    <property type="entry name" value="HisK_dim/P_sf"/>
</dbReference>
<keyword evidence="6" id="KW-0808">Transferase</keyword>
<evidence type="ECO:0000256" key="9">
    <source>
        <dbReference type="ARBA" id="ARBA00022777"/>
    </source>
</evidence>
<evidence type="ECO:0000313" key="15">
    <source>
        <dbReference type="EMBL" id="SPS02421.1"/>
    </source>
</evidence>
<evidence type="ECO:0000313" key="16">
    <source>
        <dbReference type="Proteomes" id="UP000256805"/>
    </source>
</evidence>
<evidence type="ECO:0000256" key="5">
    <source>
        <dbReference type="ARBA" id="ARBA00022553"/>
    </source>
</evidence>
<dbReference type="AlphaFoldDB" id="A0A375JCY0"/>